<sequence>MQRFQNGVAPSWSWFSDYNGAGNRIWIMWDNAEIESEICGQSSDQPQTIAEFGQCLLEAGLTTLPMKGSWYSWHNCSEGQRSLWKRLDRVLTNEAWLDTWPDSFYLCGSPRTSDHSPMVLDNGIVDKARRSIFRFDNFLTKAPGFLQSVQDSWRHPI</sequence>
<accession>A0AAW2TCA8</accession>
<dbReference type="EMBL" id="JACGWN010000015">
    <property type="protein sequence ID" value="KAL0402395.1"/>
    <property type="molecule type" value="Genomic_DNA"/>
</dbReference>
<reference evidence="1" key="2">
    <citation type="journal article" date="2024" name="Plant">
        <title>Genomic evolution and insights into agronomic trait innovations of Sesamum species.</title>
        <authorList>
            <person name="Miao H."/>
            <person name="Wang L."/>
            <person name="Qu L."/>
            <person name="Liu H."/>
            <person name="Sun Y."/>
            <person name="Le M."/>
            <person name="Wang Q."/>
            <person name="Wei S."/>
            <person name="Zheng Y."/>
            <person name="Lin W."/>
            <person name="Duan Y."/>
            <person name="Cao H."/>
            <person name="Xiong S."/>
            <person name="Wang X."/>
            <person name="Wei L."/>
            <person name="Li C."/>
            <person name="Ma Q."/>
            <person name="Ju M."/>
            <person name="Zhao R."/>
            <person name="Li G."/>
            <person name="Mu C."/>
            <person name="Tian Q."/>
            <person name="Mei H."/>
            <person name="Zhang T."/>
            <person name="Gao T."/>
            <person name="Zhang H."/>
        </authorList>
    </citation>
    <scope>NUCLEOTIDE SEQUENCE</scope>
    <source>
        <strain evidence="1">KEN1</strain>
    </source>
</reference>
<gene>
    <name evidence="1" type="ORF">Slati_4269400</name>
</gene>
<dbReference type="SUPFAM" id="SSF56219">
    <property type="entry name" value="DNase I-like"/>
    <property type="match status" value="1"/>
</dbReference>
<name>A0AAW2TCA8_9LAMI</name>
<evidence type="ECO:0000313" key="1">
    <source>
        <dbReference type="EMBL" id="KAL0402395.1"/>
    </source>
</evidence>
<reference evidence="1" key="1">
    <citation type="submission" date="2020-06" db="EMBL/GenBank/DDBJ databases">
        <authorList>
            <person name="Li T."/>
            <person name="Hu X."/>
            <person name="Zhang T."/>
            <person name="Song X."/>
            <person name="Zhang H."/>
            <person name="Dai N."/>
            <person name="Sheng W."/>
            <person name="Hou X."/>
            <person name="Wei L."/>
        </authorList>
    </citation>
    <scope>NUCLEOTIDE SEQUENCE</scope>
    <source>
        <strain evidence="1">KEN1</strain>
        <tissue evidence="1">Leaf</tissue>
    </source>
</reference>
<dbReference type="PANTHER" id="PTHR33710">
    <property type="entry name" value="BNAC02G09200D PROTEIN"/>
    <property type="match status" value="1"/>
</dbReference>
<dbReference type="Gene3D" id="3.60.10.10">
    <property type="entry name" value="Endonuclease/exonuclease/phosphatase"/>
    <property type="match status" value="1"/>
</dbReference>
<proteinExistence type="predicted"/>
<dbReference type="InterPro" id="IPR036691">
    <property type="entry name" value="Endo/exonu/phosph_ase_sf"/>
</dbReference>
<protein>
    <submittedName>
        <fullName evidence="1">Uncharacterized protein</fullName>
    </submittedName>
</protein>
<comment type="caution">
    <text evidence="1">The sequence shown here is derived from an EMBL/GenBank/DDBJ whole genome shotgun (WGS) entry which is preliminary data.</text>
</comment>
<dbReference type="PANTHER" id="PTHR33710:SF71">
    <property type="entry name" value="ENDONUCLEASE_EXONUCLEASE_PHOSPHATASE DOMAIN-CONTAINING PROTEIN"/>
    <property type="match status" value="1"/>
</dbReference>
<organism evidence="1">
    <name type="scientific">Sesamum latifolium</name>
    <dbReference type="NCBI Taxonomy" id="2727402"/>
    <lineage>
        <taxon>Eukaryota</taxon>
        <taxon>Viridiplantae</taxon>
        <taxon>Streptophyta</taxon>
        <taxon>Embryophyta</taxon>
        <taxon>Tracheophyta</taxon>
        <taxon>Spermatophyta</taxon>
        <taxon>Magnoliopsida</taxon>
        <taxon>eudicotyledons</taxon>
        <taxon>Gunneridae</taxon>
        <taxon>Pentapetalae</taxon>
        <taxon>asterids</taxon>
        <taxon>lamiids</taxon>
        <taxon>Lamiales</taxon>
        <taxon>Pedaliaceae</taxon>
        <taxon>Sesamum</taxon>
    </lineage>
</organism>
<dbReference type="AlphaFoldDB" id="A0AAW2TCA8"/>